<evidence type="ECO:0000256" key="1">
    <source>
        <dbReference type="ARBA" id="ARBA00004141"/>
    </source>
</evidence>
<reference evidence="8" key="1">
    <citation type="journal article" date="2014" name="Proc. Natl. Acad. Sci. U.S.A.">
        <title>Extensive sampling of basidiomycete genomes demonstrates inadequacy of the white-rot/brown-rot paradigm for wood decay fungi.</title>
        <authorList>
            <person name="Riley R."/>
            <person name="Salamov A.A."/>
            <person name="Brown D.W."/>
            <person name="Nagy L.G."/>
            <person name="Floudas D."/>
            <person name="Held B.W."/>
            <person name="Levasseur A."/>
            <person name="Lombard V."/>
            <person name="Morin E."/>
            <person name="Otillar R."/>
            <person name="Lindquist E.A."/>
            <person name="Sun H."/>
            <person name="LaButti K.M."/>
            <person name="Schmutz J."/>
            <person name="Jabbour D."/>
            <person name="Luo H."/>
            <person name="Baker S.E."/>
            <person name="Pisabarro A.G."/>
            <person name="Walton J.D."/>
            <person name="Blanchette R.A."/>
            <person name="Henrissat B."/>
            <person name="Martin F."/>
            <person name="Cullen D."/>
            <person name="Hibbett D.S."/>
            <person name="Grigoriev I.V."/>
        </authorList>
    </citation>
    <scope>NUCLEOTIDE SEQUENCE [LARGE SCALE GENOMIC DNA]</scope>
    <source>
        <strain evidence="8">MUCL 33604</strain>
    </source>
</reference>
<keyword evidence="4" id="KW-0813">Transport</keyword>
<protein>
    <recommendedName>
        <fullName evidence="6">Ferric oxidoreductase domain-containing protein</fullName>
    </recommendedName>
</protein>
<organism evidence="7 8">
    <name type="scientific">Jaapia argillacea MUCL 33604</name>
    <dbReference type="NCBI Taxonomy" id="933084"/>
    <lineage>
        <taxon>Eukaryota</taxon>
        <taxon>Fungi</taxon>
        <taxon>Dikarya</taxon>
        <taxon>Basidiomycota</taxon>
        <taxon>Agaricomycotina</taxon>
        <taxon>Agaricomycetes</taxon>
        <taxon>Agaricomycetidae</taxon>
        <taxon>Jaapiales</taxon>
        <taxon>Jaapiaceae</taxon>
        <taxon>Jaapia</taxon>
    </lineage>
</organism>
<dbReference type="OrthoDB" id="4494341at2759"/>
<evidence type="ECO:0000313" key="8">
    <source>
        <dbReference type="Proteomes" id="UP000027265"/>
    </source>
</evidence>
<keyword evidence="3" id="KW-1133">Transmembrane helix</keyword>
<evidence type="ECO:0000259" key="6">
    <source>
        <dbReference type="Pfam" id="PF01794"/>
    </source>
</evidence>
<dbReference type="Proteomes" id="UP000027265">
    <property type="component" value="Unassembled WGS sequence"/>
</dbReference>
<gene>
    <name evidence="7" type="ORF">JAAARDRAFT_139655</name>
</gene>
<evidence type="ECO:0000256" key="5">
    <source>
        <dbReference type="ARBA" id="ARBA00023136"/>
    </source>
</evidence>
<name>A0A067PAQ3_9AGAM</name>
<evidence type="ECO:0000256" key="4">
    <source>
        <dbReference type="ARBA" id="ARBA00023065"/>
    </source>
</evidence>
<dbReference type="HOGENOM" id="CLU_2533619_0_0_1"/>
<dbReference type="InterPro" id="IPR013130">
    <property type="entry name" value="Fe3_Rdtase_TM_dom"/>
</dbReference>
<dbReference type="InParanoid" id="A0A067PAQ3"/>
<dbReference type="AlphaFoldDB" id="A0A067PAQ3"/>
<feature type="domain" description="Ferric oxidoreductase" evidence="6">
    <location>
        <begin position="30"/>
        <end position="81"/>
    </location>
</feature>
<sequence>YITPLFTWSFVNCTTSSRKKLDISFWANRTGTIATSQFPLVTALGTKNSIITRTSGLALSLNCLHRMSSRVAFVILWVHAGARV</sequence>
<dbReference type="EMBL" id="KL197744">
    <property type="protein sequence ID" value="KDQ51854.1"/>
    <property type="molecule type" value="Genomic_DNA"/>
</dbReference>
<dbReference type="GO" id="GO:0006811">
    <property type="term" value="P:monoatomic ion transport"/>
    <property type="evidence" value="ECO:0007669"/>
    <property type="project" value="UniProtKB-KW"/>
</dbReference>
<dbReference type="GO" id="GO:0016020">
    <property type="term" value="C:membrane"/>
    <property type="evidence" value="ECO:0007669"/>
    <property type="project" value="UniProtKB-SubCell"/>
</dbReference>
<feature type="non-terminal residue" evidence="7">
    <location>
        <position position="1"/>
    </location>
</feature>
<dbReference type="Pfam" id="PF01794">
    <property type="entry name" value="Ferric_reduct"/>
    <property type="match status" value="1"/>
</dbReference>
<keyword evidence="5" id="KW-0472">Membrane</keyword>
<keyword evidence="2" id="KW-0812">Transmembrane</keyword>
<comment type="subcellular location">
    <subcellularLocation>
        <location evidence="1">Membrane</location>
        <topology evidence="1">Multi-pass membrane protein</topology>
    </subcellularLocation>
</comment>
<keyword evidence="4" id="KW-0406">Ion transport</keyword>
<evidence type="ECO:0000313" key="7">
    <source>
        <dbReference type="EMBL" id="KDQ51854.1"/>
    </source>
</evidence>
<proteinExistence type="predicted"/>
<evidence type="ECO:0000256" key="2">
    <source>
        <dbReference type="ARBA" id="ARBA00022692"/>
    </source>
</evidence>
<keyword evidence="8" id="KW-1185">Reference proteome</keyword>
<accession>A0A067PAQ3</accession>
<dbReference type="STRING" id="933084.A0A067PAQ3"/>
<evidence type="ECO:0000256" key="3">
    <source>
        <dbReference type="ARBA" id="ARBA00022989"/>
    </source>
</evidence>